<dbReference type="PANTHER" id="PTHR11808:SF50">
    <property type="entry name" value="CYSTATHIONINE BETA-LYASE"/>
    <property type="match status" value="1"/>
</dbReference>
<evidence type="ECO:0000256" key="1">
    <source>
        <dbReference type="ARBA" id="ARBA00001933"/>
    </source>
</evidence>
<dbReference type="GO" id="GO:0005737">
    <property type="term" value="C:cytoplasm"/>
    <property type="evidence" value="ECO:0007669"/>
    <property type="project" value="TreeGrafter"/>
</dbReference>
<dbReference type="InterPro" id="IPR000277">
    <property type="entry name" value="Cys/Met-Metab_PyrdxlP-dep_enz"/>
</dbReference>
<keyword evidence="2 4" id="KW-0663">Pyridoxal phosphate</keyword>
<dbReference type="GO" id="GO:0030170">
    <property type="term" value="F:pyridoxal phosphate binding"/>
    <property type="evidence" value="ECO:0007669"/>
    <property type="project" value="InterPro"/>
</dbReference>
<protein>
    <submittedName>
        <fullName evidence="5">Uncharacterized protein</fullName>
    </submittedName>
</protein>
<proteinExistence type="inferred from homology"/>
<dbReference type="GO" id="GO:0047804">
    <property type="term" value="F:cysteine-S-conjugate beta-lyase activity"/>
    <property type="evidence" value="ECO:0007669"/>
    <property type="project" value="UniProtKB-ARBA"/>
</dbReference>
<reference evidence="5 6" key="1">
    <citation type="submission" date="2023-10" db="EMBL/GenBank/DDBJ databases">
        <title>Genome-Wide Identification Analysis in wild type Solanum Pinnatisectum Reveals Some Genes Defensing Phytophthora Infestans.</title>
        <authorList>
            <person name="Sun C."/>
        </authorList>
    </citation>
    <scope>NUCLEOTIDE SEQUENCE [LARGE SCALE GENOMIC DNA]</scope>
    <source>
        <strain evidence="5">LQN</strain>
        <tissue evidence="5">Leaf</tissue>
    </source>
</reference>
<evidence type="ECO:0000256" key="3">
    <source>
        <dbReference type="ARBA" id="ARBA00023239"/>
    </source>
</evidence>
<dbReference type="Gene3D" id="3.40.640.10">
    <property type="entry name" value="Type I PLP-dependent aspartate aminotransferase-like (Major domain)"/>
    <property type="match status" value="1"/>
</dbReference>
<evidence type="ECO:0000256" key="4">
    <source>
        <dbReference type="RuleBase" id="RU362118"/>
    </source>
</evidence>
<evidence type="ECO:0000256" key="2">
    <source>
        <dbReference type="ARBA" id="ARBA00022898"/>
    </source>
</evidence>
<name>A0AAV9LXE4_9SOLN</name>
<dbReference type="InterPro" id="IPR015424">
    <property type="entry name" value="PyrdxlP-dep_Trfase"/>
</dbReference>
<accession>A0AAV9LXE4</accession>
<sequence length="90" mass="10116">MCFLLSDLFQKIAEMARSHGSLVLVGNNSIIYLVSSHPLDLGADIVMHSAAKFITRHCDLMGGVLVVTGERFFFLCSWLDLRFHMLSHHP</sequence>
<evidence type="ECO:0000313" key="5">
    <source>
        <dbReference type="EMBL" id="KAK4730158.1"/>
    </source>
</evidence>
<evidence type="ECO:0000313" key="6">
    <source>
        <dbReference type="Proteomes" id="UP001311915"/>
    </source>
</evidence>
<dbReference type="EMBL" id="JAWPEI010000004">
    <property type="protein sequence ID" value="KAK4730158.1"/>
    <property type="molecule type" value="Genomic_DNA"/>
</dbReference>
<organism evidence="5 6">
    <name type="scientific">Solanum pinnatisectum</name>
    <name type="common">tansyleaf nightshade</name>
    <dbReference type="NCBI Taxonomy" id="50273"/>
    <lineage>
        <taxon>Eukaryota</taxon>
        <taxon>Viridiplantae</taxon>
        <taxon>Streptophyta</taxon>
        <taxon>Embryophyta</taxon>
        <taxon>Tracheophyta</taxon>
        <taxon>Spermatophyta</taxon>
        <taxon>Magnoliopsida</taxon>
        <taxon>eudicotyledons</taxon>
        <taxon>Gunneridae</taxon>
        <taxon>Pentapetalae</taxon>
        <taxon>asterids</taxon>
        <taxon>lamiids</taxon>
        <taxon>Solanales</taxon>
        <taxon>Solanaceae</taxon>
        <taxon>Solanoideae</taxon>
        <taxon>Solaneae</taxon>
        <taxon>Solanum</taxon>
    </lineage>
</organism>
<keyword evidence="3" id="KW-0456">Lyase</keyword>
<dbReference type="PANTHER" id="PTHR11808">
    <property type="entry name" value="TRANS-SULFURATION ENZYME FAMILY MEMBER"/>
    <property type="match status" value="1"/>
</dbReference>
<dbReference type="AlphaFoldDB" id="A0AAV9LXE4"/>
<dbReference type="Proteomes" id="UP001311915">
    <property type="component" value="Unassembled WGS sequence"/>
</dbReference>
<comment type="cofactor">
    <cofactor evidence="1 4">
        <name>pyridoxal 5'-phosphate</name>
        <dbReference type="ChEBI" id="CHEBI:597326"/>
    </cofactor>
</comment>
<comment type="caution">
    <text evidence="5">The sequence shown here is derived from an EMBL/GenBank/DDBJ whole genome shotgun (WGS) entry which is preliminary data.</text>
</comment>
<dbReference type="SUPFAM" id="SSF53383">
    <property type="entry name" value="PLP-dependent transferases"/>
    <property type="match status" value="1"/>
</dbReference>
<dbReference type="InterPro" id="IPR015421">
    <property type="entry name" value="PyrdxlP-dep_Trfase_major"/>
</dbReference>
<gene>
    <name evidence="5" type="ORF">R3W88_023146</name>
</gene>
<keyword evidence="6" id="KW-1185">Reference proteome</keyword>
<dbReference type="GO" id="GO:0019346">
    <property type="term" value="P:transsulfuration"/>
    <property type="evidence" value="ECO:0007669"/>
    <property type="project" value="InterPro"/>
</dbReference>
<comment type="similarity">
    <text evidence="4">Belongs to the trans-sulfuration enzymes family.</text>
</comment>
<dbReference type="Pfam" id="PF01053">
    <property type="entry name" value="Cys_Met_Meta_PP"/>
    <property type="match status" value="1"/>
</dbReference>